<dbReference type="AlphaFoldDB" id="A0A6A4WKA8"/>
<evidence type="ECO:0000256" key="1">
    <source>
        <dbReference type="SAM" id="MobiDB-lite"/>
    </source>
</evidence>
<dbReference type="EMBL" id="VIIS01000656">
    <property type="protein sequence ID" value="KAF0306553.1"/>
    <property type="molecule type" value="Genomic_DNA"/>
</dbReference>
<evidence type="ECO:0000313" key="2">
    <source>
        <dbReference type="EMBL" id="KAF0306553.1"/>
    </source>
</evidence>
<feature type="region of interest" description="Disordered" evidence="1">
    <location>
        <begin position="264"/>
        <end position="319"/>
    </location>
</feature>
<feature type="region of interest" description="Disordered" evidence="1">
    <location>
        <begin position="44"/>
        <end position="99"/>
    </location>
</feature>
<dbReference type="Proteomes" id="UP000440578">
    <property type="component" value="Unassembled WGS sequence"/>
</dbReference>
<protein>
    <submittedName>
        <fullName evidence="2">Uncharacterized protein</fullName>
    </submittedName>
</protein>
<reference evidence="2 3" key="1">
    <citation type="submission" date="2019-07" db="EMBL/GenBank/DDBJ databases">
        <title>Draft genome assembly of a fouling barnacle, Amphibalanus amphitrite (Darwin, 1854): The first reference genome for Thecostraca.</title>
        <authorList>
            <person name="Kim W."/>
        </authorList>
    </citation>
    <scope>NUCLEOTIDE SEQUENCE [LARGE SCALE GENOMIC DNA]</scope>
    <source>
        <strain evidence="2">SNU_AA5</strain>
        <tissue evidence="2">Soma without cirri and trophi</tissue>
    </source>
</reference>
<accession>A0A6A4WKA8</accession>
<comment type="caution">
    <text evidence="2">The sequence shown here is derived from an EMBL/GenBank/DDBJ whole genome shotgun (WGS) entry which is preliminary data.</text>
</comment>
<organism evidence="2 3">
    <name type="scientific">Amphibalanus amphitrite</name>
    <name type="common">Striped barnacle</name>
    <name type="synonym">Balanus amphitrite</name>
    <dbReference type="NCBI Taxonomy" id="1232801"/>
    <lineage>
        <taxon>Eukaryota</taxon>
        <taxon>Metazoa</taxon>
        <taxon>Ecdysozoa</taxon>
        <taxon>Arthropoda</taxon>
        <taxon>Crustacea</taxon>
        <taxon>Multicrustacea</taxon>
        <taxon>Cirripedia</taxon>
        <taxon>Thoracica</taxon>
        <taxon>Thoracicalcarea</taxon>
        <taxon>Balanomorpha</taxon>
        <taxon>Balanoidea</taxon>
        <taxon>Balanidae</taxon>
        <taxon>Amphibalaninae</taxon>
        <taxon>Amphibalanus</taxon>
    </lineage>
</organism>
<feature type="compositionally biased region" description="Low complexity" evidence="1">
    <location>
        <begin position="88"/>
        <end position="99"/>
    </location>
</feature>
<name>A0A6A4WKA8_AMPAM</name>
<proteinExistence type="predicted"/>
<evidence type="ECO:0000313" key="3">
    <source>
        <dbReference type="Proteomes" id="UP000440578"/>
    </source>
</evidence>
<gene>
    <name evidence="2" type="ORF">FJT64_021959</name>
</gene>
<sequence>MVPAETLVGLQNLLVHLRDVSAENAHVYQYRLWDAKRVKVETAQNRGVPPDGAAGYRDGLRRATNGHPLSAEEGGGRERLSDGAGGQRRPAAVTAGPAAAAGRRSAARLGSTSWYVTGSGTVPAETLVGLQNLLVHLRDVSAENAHVYQYRLWDAKRVKVETAQNRGVSPDGAAGYRTLGRGVVAVNACRTAPEGSAGRVLSLLDQLRLPDAGALPDWGLHPAETLVGLQNLLVHLRDVSAENAHVYQYRLWDAKRVKVETAQNRGVPPDGAAGYRDGLRRATNGHPLSAEEGGGRERLSDGAGGQRRPAAVTAGPAAAARTPERCPTGVYILVCYWERHGVCWVLLTVPAETLVGLQNLLVHLRDVSAENAHVYQYRLWDAKRVKVETAQNRGVSPDGAAGYRDRLRRTTNGHPLSAEEVQKVVSRVNQLS</sequence>
<keyword evidence="3" id="KW-1185">Reference proteome</keyword>
<feature type="compositionally biased region" description="Low complexity" evidence="1">
    <location>
        <begin position="307"/>
        <end position="319"/>
    </location>
</feature>